<evidence type="ECO:0000313" key="1">
    <source>
        <dbReference type="EMBL" id="TDD09726.1"/>
    </source>
</evidence>
<organism evidence="1 2">
    <name type="scientific">Saccharopolyspora terrae</name>
    <dbReference type="NCBI Taxonomy" id="2530384"/>
    <lineage>
        <taxon>Bacteria</taxon>
        <taxon>Bacillati</taxon>
        <taxon>Actinomycetota</taxon>
        <taxon>Actinomycetes</taxon>
        <taxon>Pseudonocardiales</taxon>
        <taxon>Pseudonocardiaceae</taxon>
        <taxon>Saccharopolyspora</taxon>
    </lineage>
</organism>
<dbReference type="RefSeq" id="WP_132672346.1">
    <property type="nucleotide sequence ID" value="NZ_SMKS01000003.1"/>
</dbReference>
<dbReference type="EMBL" id="SMKS01000003">
    <property type="protein sequence ID" value="TDD09726.1"/>
    <property type="molecule type" value="Genomic_DNA"/>
</dbReference>
<dbReference type="Proteomes" id="UP000295674">
    <property type="component" value="Unassembled WGS sequence"/>
</dbReference>
<comment type="caution">
    <text evidence="1">The sequence shown here is derived from an EMBL/GenBank/DDBJ whole genome shotgun (WGS) entry which is preliminary data.</text>
</comment>
<gene>
    <name evidence="1" type="ORF">E1181_03130</name>
</gene>
<evidence type="ECO:0000313" key="2">
    <source>
        <dbReference type="Proteomes" id="UP000295674"/>
    </source>
</evidence>
<accession>A0A4V2YC23</accession>
<sequence length="64" mass="6884">MNARIDLAISAGLAEDPIDESRTDVDAASADRRPEGLLHQLAAMLAPLSTPRLQPCDCNGRARR</sequence>
<protein>
    <submittedName>
        <fullName evidence="1">Uncharacterized protein</fullName>
    </submittedName>
</protein>
<proteinExistence type="predicted"/>
<dbReference type="OrthoDB" id="3698294at2"/>
<keyword evidence="2" id="KW-1185">Reference proteome</keyword>
<reference evidence="1 2" key="1">
    <citation type="submission" date="2019-03" db="EMBL/GenBank/DDBJ databases">
        <title>Draft genome sequences of novel Actinobacteria.</title>
        <authorList>
            <person name="Sahin N."/>
            <person name="Ay H."/>
            <person name="Saygin H."/>
        </authorList>
    </citation>
    <scope>NUCLEOTIDE SEQUENCE [LARGE SCALE GENOMIC DNA]</scope>
    <source>
        <strain evidence="1 2">16K309</strain>
    </source>
</reference>
<dbReference type="AlphaFoldDB" id="A0A4V2YC23"/>
<name>A0A4V2YC23_9PSEU</name>